<protein>
    <submittedName>
        <fullName evidence="2">Uncharacterized protein</fullName>
    </submittedName>
</protein>
<comment type="caution">
    <text evidence="2">The sequence shown here is derived from an EMBL/GenBank/DDBJ whole genome shotgun (WGS) entry which is preliminary data.</text>
</comment>
<feature type="region of interest" description="Disordered" evidence="1">
    <location>
        <begin position="1"/>
        <end position="42"/>
    </location>
</feature>
<proteinExistence type="predicted"/>
<dbReference type="EMBL" id="BJHX01000001">
    <property type="protein sequence ID" value="GDY63400.1"/>
    <property type="molecule type" value="Genomic_DNA"/>
</dbReference>
<feature type="compositionally biased region" description="Low complexity" evidence="1">
    <location>
        <begin position="16"/>
        <end position="34"/>
    </location>
</feature>
<evidence type="ECO:0000256" key="1">
    <source>
        <dbReference type="SAM" id="MobiDB-lite"/>
    </source>
</evidence>
<organism evidence="2 3">
    <name type="scientific">Streptomyces avermitilis</name>
    <dbReference type="NCBI Taxonomy" id="33903"/>
    <lineage>
        <taxon>Bacteria</taxon>
        <taxon>Bacillati</taxon>
        <taxon>Actinomycetota</taxon>
        <taxon>Actinomycetes</taxon>
        <taxon>Kitasatosporales</taxon>
        <taxon>Streptomycetaceae</taxon>
        <taxon>Streptomyces</taxon>
    </lineage>
</organism>
<dbReference type="AlphaFoldDB" id="A0A4D4LV69"/>
<name>A0A4D4LV69_STRAX</name>
<dbReference type="Proteomes" id="UP000302139">
    <property type="component" value="Unassembled WGS sequence"/>
</dbReference>
<evidence type="ECO:0000313" key="3">
    <source>
        <dbReference type="Proteomes" id="UP000302139"/>
    </source>
</evidence>
<accession>A0A4D4LV69</accession>
<feature type="compositionally biased region" description="Basic and acidic residues" evidence="1">
    <location>
        <begin position="1"/>
        <end position="12"/>
    </location>
</feature>
<reference evidence="2 3" key="1">
    <citation type="submission" date="2019-04" db="EMBL/GenBank/DDBJ databases">
        <title>Draft genome sequences of Streptomyces avermitilis NBRC 14893.</title>
        <authorList>
            <person name="Komaki H."/>
            <person name="Tamura T."/>
            <person name="Hosoyama A."/>
        </authorList>
    </citation>
    <scope>NUCLEOTIDE SEQUENCE [LARGE SCALE GENOMIC DNA]</scope>
    <source>
        <strain evidence="2 3">NBRC 14893</strain>
    </source>
</reference>
<gene>
    <name evidence="2" type="ORF">SAV14893_027930</name>
</gene>
<sequence>MRAGEWRGRDRAGASAVLAPQAAGPPGLPPGCVASPDTAGAPAEGVTAIGEALREVG</sequence>
<evidence type="ECO:0000313" key="2">
    <source>
        <dbReference type="EMBL" id="GDY63400.1"/>
    </source>
</evidence>